<protein>
    <submittedName>
        <fullName evidence="2">Uncharacterized protein</fullName>
    </submittedName>
</protein>
<sequence>MLCAGYWADASVDSHHTSRKIASQAKARERQGVTRQDHTRSAPK</sequence>
<gene>
    <name evidence="2" type="ORF">PCL1606_22250</name>
</gene>
<accession>A0A0D5XX73</accession>
<dbReference type="PATRIC" id="fig|587753.10.peg.2222"/>
<dbReference type="EMBL" id="CP011110">
    <property type="protein sequence ID" value="AKA23678.1"/>
    <property type="molecule type" value="Genomic_DNA"/>
</dbReference>
<dbReference type="KEGG" id="pcz:PCL1606_22250"/>
<evidence type="ECO:0000313" key="2">
    <source>
        <dbReference type="EMBL" id="AKA23678.1"/>
    </source>
</evidence>
<evidence type="ECO:0000313" key="3">
    <source>
        <dbReference type="Proteomes" id="UP000032748"/>
    </source>
</evidence>
<dbReference type="Proteomes" id="UP000032748">
    <property type="component" value="Chromosome"/>
</dbReference>
<organism evidence="2 3">
    <name type="scientific">Pseudomonas chlororaphis</name>
    <dbReference type="NCBI Taxonomy" id="587753"/>
    <lineage>
        <taxon>Bacteria</taxon>
        <taxon>Pseudomonadati</taxon>
        <taxon>Pseudomonadota</taxon>
        <taxon>Gammaproteobacteria</taxon>
        <taxon>Pseudomonadales</taxon>
        <taxon>Pseudomonadaceae</taxon>
        <taxon>Pseudomonas</taxon>
    </lineage>
</organism>
<evidence type="ECO:0000256" key="1">
    <source>
        <dbReference type="SAM" id="MobiDB-lite"/>
    </source>
</evidence>
<dbReference type="AlphaFoldDB" id="A0A0D5XX73"/>
<feature type="region of interest" description="Disordered" evidence="1">
    <location>
        <begin position="11"/>
        <end position="44"/>
    </location>
</feature>
<feature type="compositionally biased region" description="Basic and acidic residues" evidence="1">
    <location>
        <begin position="26"/>
        <end position="44"/>
    </location>
</feature>
<reference evidence="2 3" key="1">
    <citation type="journal article" date="2015" name="Mol. Plant Microbe Interact.">
        <title>Comparative Genomic Analysis of Pseudomonas chlororaphis PCL1606 Reveals New Insight into Antifungal Compounds Involved in Biocontrol.</title>
        <authorList>
            <person name="Calderon C.E."/>
            <person name="Ramos C."/>
            <person name="de Vicente A."/>
            <person name="Cazorla F.M."/>
        </authorList>
    </citation>
    <scope>NUCLEOTIDE SEQUENCE [LARGE SCALE GENOMIC DNA]</scope>
    <source>
        <strain evidence="2 3">PCL1606</strain>
    </source>
</reference>
<name>A0A0D5XX73_9PSED</name>
<proteinExistence type="predicted"/>